<dbReference type="PROSITE" id="PS00028">
    <property type="entry name" value="ZINC_FINGER_C2H2_1"/>
    <property type="match status" value="1"/>
</dbReference>
<dbReference type="SUPFAM" id="SSF52540">
    <property type="entry name" value="P-loop containing nucleoside triphosphate hydrolases"/>
    <property type="match status" value="2"/>
</dbReference>
<organism evidence="7 8">
    <name type="scientific">Frankliniella occidentalis</name>
    <name type="common">Western flower thrips</name>
    <name type="synonym">Euthrips occidentalis</name>
    <dbReference type="NCBI Taxonomy" id="133901"/>
    <lineage>
        <taxon>Eukaryota</taxon>
        <taxon>Metazoa</taxon>
        <taxon>Ecdysozoa</taxon>
        <taxon>Arthropoda</taxon>
        <taxon>Hexapoda</taxon>
        <taxon>Insecta</taxon>
        <taxon>Pterygota</taxon>
        <taxon>Neoptera</taxon>
        <taxon>Paraneoptera</taxon>
        <taxon>Thysanoptera</taxon>
        <taxon>Terebrantia</taxon>
        <taxon>Thripoidea</taxon>
        <taxon>Thripidae</taxon>
        <taxon>Frankliniella</taxon>
    </lineage>
</organism>
<keyword evidence="4" id="KW-0067">ATP-binding</keyword>
<dbReference type="GeneID" id="113212378"/>
<keyword evidence="7" id="KW-1185">Reference proteome</keyword>
<evidence type="ECO:0000256" key="1">
    <source>
        <dbReference type="ARBA" id="ARBA00005842"/>
    </source>
</evidence>
<dbReference type="InterPro" id="IPR027417">
    <property type="entry name" value="P-loop_NTPase"/>
</dbReference>
<dbReference type="InterPro" id="IPR013087">
    <property type="entry name" value="Znf_C2H2_type"/>
</dbReference>
<dbReference type="Gene3D" id="1.10.20.140">
    <property type="match status" value="1"/>
</dbReference>
<dbReference type="OrthoDB" id="775260at2759"/>
<dbReference type="HAMAP" id="MF_00185">
    <property type="entry name" value="IPP_trans"/>
    <property type="match status" value="1"/>
</dbReference>
<evidence type="ECO:0000256" key="5">
    <source>
        <dbReference type="SAM" id="MobiDB-lite"/>
    </source>
</evidence>
<dbReference type="Gene3D" id="3.40.50.300">
    <property type="entry name" value="P-loop containing nucleotide triphosphate hydrolases"/>
    <property type="match status" value="1"/>
</dbReference>
<dbReference type="KEGG" id="foc:113212378"/>
<keyword evidence="3" id="KW-0547">Nucleotide-binding</keyword>
<dbReference type="Pfam" id="PF01715">
    <property type="entry name" value="IPPT"/>
    <property type="match status" value="1"/>
</dbReference>
<dbReference type="InterPro" id="IPR018022">
    <property type="entry name" value="IPT"/>
</dbReference>
<dbReference type="PANTHER" id="PTHR11088">
    <property type="entry name" value="TRNA DIMETHYLALLYLTRANSFERASE"/>
    <property type="match status" value="1"/>
</dbReference>
<protein>
    <submittedName>
        <fullName evidence="8">tRNA dimethylallyltransferase</fullName>
    </submittedName>
</protein>
<dbReference type="GO" id="GO:0006400">
    <property type="term" value="P:tRNA modification"/>
    <property type="evidence" value="ECO:0007669"/>
    <property type="project" value="TreeGrafter"/>
</dbReference>
<dbReference type="GO" id="GO:0005524">
    <property type="term" value="F:ATP binding"/>
    <property type="evidence" value="ECO:0007669"/>
    <property type="project" value="UniProtKB-KW"/>
</dbReference>
<dbReference type="GO" id="GO:0052381">
    <property type="term" value="F:tRNA dimethylallyltransferase activity"/>
    <property type="evidence" value="ECO:0007669"/>
    <property type="project" value="InterPro"/>
</dbReference>
<dbReference type="PANTHER" id="PTHR11088:SF89">
    <property type="entry name" value="TRNA DIMETHYLALLYLTRANSFERASE"/>
    <property type="match status" value="1"/>
</dbReference>
<evidence type="ECO:0000259" key="6">
    <source>
        <dbReference type="PROSITE" id="PS00028"/>
    </source>
</evidence>
<reference evidence="8" key="1">
    <citation type="journal article" date="2018" name="Proc. Natl. Acad. Sci. U.S.A.">
        <title>Phylogenomics and the evolution of hemipteroid insects.</title>
        <authorList>
            <person name="Johnson K.P."/>
            <person name="Dietrich C.H."/>
            <person name="Friedrich F."/>
            <person name="Beutel R.G."/>
            <person name="Wipfler B."/>
            <person name="Peters R.S."/>
            <person name="Allen J.M."/>
            <person name="Petersen M."/>
            <person name="Donath A."/>
            <person name="Walden K.K."/>
            <person name="Kozlov A.M."/>
            <person name="Podsiadlowski L."/>
            <person name="Mayer C."/>
            <person name="Meusemann K."/>
            <person name="Vasilikopoulos A."/>
            <person name="Waterhouse R.M."/>
            <person name="Cameron S.L."/>
            <person name="Weirauch C."/>
            <person name="Swanson D.R."/>
            <person name="Percy D.M."/>
            <person name="Hardy N.B."/>
            <person name="Terry I."/>
            <person name="Liu S."/>
            <person name="Zhou X."/>
            <person name="Misof B."/>
            <person name="Robertson H.M."/>
            <person name="Yoshizawa K."/>
        </authorList>
    </citation>
    <scope>NUCLEOTIDE SEQUENCE</scope>
    <source>
        <tissue evidence="8">Whole organism</tissue>
    </source>
</reference>
<sequence length="494" mass="55921">MAKMNLHNVNMAAALNTEMLSRVPLIVVVGATGTGKTKLSVELAKKFGGEIINADSMQVYSGLDILTNKATEEERCGVPHHLLGHRTPGDHYNVYQFRNEAFRIIERLHAQNKIPVIVGGTHYYVESILWKNLVGTEDGEQKEEASDDDDGVPCKKPNLEAKKYVIAGREFANLDEDLEKLSIDELRAILKEVDPVSWKLRHDADRRKITRSIQVFGQTGRRHSDILEEQRQEAGSVHGGALRYPNAVVFWMQCDKEVLRQRVSKRVDEMMERGLIEEVETFHKEVNVLRGEESCEDFEKSLFQSIGFKELMPYVALSPEERTSDKAKKALAEGVWLLKQRTMNYANKQVRWIRNRLLVQNRDVPPVWPLDGTDPLRWEELVAAPARAIVEARLRGEDPDAAIRPAAKERMALTPEERHMTYRCAPCGRPFIGLEQYNIHLAANKHRKVLAAIRRAQSEVVGTLDRLVQRKRGDAVTGSSNPKAEEGTTAHSCV</sequence>
<accession>A0A9C6X489</accession>
<dbReference type="GO" id="GO:0005739">
    <property type="term" value="C:mitochondrion"/>
    <property type="evidence" value="ECO:0007669"/>
    <property type="project" value="TreeGrafter"/>
</dbReference>
<evidence type="ECO:0000256" key="4">
    <source>
        <dbReference type="ARBA" id="ARBA00022840"/>
    </source>
</evidence>
<evidence type="ECO:0000256" key="2">
    <source>
        <dbReference type="ARBA" id="ARBA00022679"/>
    </source>
</evidence>
<comment type="similarity">
    <text evidence="1">Belongs to the IPP transferase family.</text>
</comment>
<dbReference type="InterPro" id="IPR039657">
    <property type="entry name" value="Dimethylallyltransferase"/>
</dbReference>
<keyword evidence="2" id="KW-0808">Transferase</keyword>
<dbReference type="Proteomes" id="UP000504606">
    <property type="component" value="Unplaced"/>
</dbReference>
<feature type="region of interest" description="Disordered" evidence="5">
    <location>
        <begin position="472"/>
        <end position="494"/>
    </location>
</feature>
<evidence type="ECO:0000313" key="7">
    <source>
        <dbReference type="Proteomes" id="UP000504606"/>
    </source>
</evidence>
<feature type="domain" description="C2H2-type" evidence="6">
    <location>
        <begin position="424"/>
        <end position="446"/>
    </location>
</feature>
<proteinExistence type="inferred from homology"/>
<name>A0A9C6X489_FRAOC</name>
<reference evidence="8" key="2">
    <citation type="submission" date="2025-08" db="UniProtKB">
        <authorList>
            <consortium name="RefSeq"/>
        </authorList>
    </citation>
    <scope>IDENTIFICATION</scope>
    <source>
        <tissue evidence="8">Whole organism</tissue>
    </source>
</reference>
<dbReference type="RefSeq" id="XP_052128860.1">
    <property type="nucleotide sequence ID" value="XM_052272900.1"/>
</dbReference>
<evidence type="ECO:0000256" key="3">
    <source>
        <dbReference type="ARBA" id="ARBA00022741"/>
    </source>
</evidence>
<evidence type="ECO:0000313" key="8">
    <source>
        <dbReference type="RefSeq" id="XP_052128860.1"/>
    </source>
</evidence>
<gene>
    <name evidence="8" type="primary">LOC113212378</name>
</gene>
<dbReference type="AlphaFoldDB" id="A0A9C6X489"/>